<evidence type="ECO:0008006" key="4">
    <source>
        <dbReference type="Google" id="ProtNLM"/>
    </source>
</evidence>
<dbReference type="RefSeq" id="WP_143197585.1">
    <property type="nucleotide sequence ID" value="NZ_FSRA01000002.1"/>
</dbReference>
<name>A0A1N6K7T9_9BACT</name>
<keyword evidence="1" id="KW-0812">Transmembrane</keyword>
<gene>
    <name evidence="2" type="ORF">SAMN04488055_5271</name>
</gene>
<feature type="transmembrane region" description="Helical" evidence="1">
    <location>
        <begin position="85"/>
        <end position="102"/>
    </location>
</feature>
<keyword evidence="3" id="KW-1185">Reference proteome</keyword>
<keyword evidence="1" id="KW-0472">Membrane</keyword>
<dbReference type="Gene3D" id="1.25.40.10">
    <property type="entry name" value="Tetratricopeptide repeat domain"/>
    <property type="match status" value="1"/>
</dbReference>
<protein>
    <recommendedName>
        <fullName evidence="4">Tetratricopeptide repeat-containing protein</fullName>
    </recommendedName>
</protein>
<proteinExistence type="predicted"/>
<dbReference type="Proteomes" id="UP000185003">
    <property type="component" value="Unassembled WGS sequence"/>
</dbReference>
<organism evidence="2 3">
    <name type="scientific">Chitinophaga niabensis</name>
    <dbReference type="NCBI Taxonomy" id="536979"/>
    <lineage>
        <taxon>Bacteria</taxon>
        <taxon>Pseudomonadati</taxon>
        <taxon>Bacteroidota</taxon>
        <taxon>Chitinophagia</taxon>
        <taxon>Chitinophagales</taxon>
        <taxon>Chitinophagaceae</taxon>
        <taxon>Chitinophaga</taxon>
    </lineage>
</organism>
<dbReference type="PANTHER" id="PTHR30273:SF2">
    <property type="entry name" value="PROTEIN FECR"/>
    <property type="match status" value="1"/>
</dbReference>
<dbReference type="OrthoDB" id="1091348at2"/>
<accession>A0A1N6K7T9</accession>
<dbReference type="SUPFAM" id="SSF48452">
    <property type="entry name" value="TPR-like"/>
    <property type="match status" value="1"/>
</dbReference>
<keyword evidence="1" id="KW-1133">Transmembrane helix</keyword>
<dbReference type="InterPro" id="IPR012373">
    <property type="entry name" value="Ferrdict_sens_TM"/>
</dbReference>
<evidence type="ECO:0000313" key="3">
    <source>
        <dbReference type="Proteomes" id="UP000185003"/>
    </source>
</evidence>
<dbReference type="AlphaFoldDB" id="A0A1N6K7T9"/>
<evidence type="ECO:0000313" key="2">
    <source>
        <dbReference type="EMBL" id="SIO52654.1"/>
    </source>
</evidence>
<sequence length="240" mass="27715">MNDIDYELIEHYFSGQMTPEELAAFENRRQADPEFREIVATWSDVSNTLRQSLQADPQREALIQTLQSNRYQFREKNKIVSIRRFMAAAASVAVLIAALMYWSPWKKDLYSQYAIEEMISPAERGTVKDSLAQQAAEQFNHRHYKAAIVTLDKLLADQPGDAYARYYRGLSYLEDDQPGKARPDLEAIYDGESVFKYEGAFFVALSYLKEKNIAKCKEWLQKIPENAENYDKAQELLGDL</sequence>
<dbReference type="GO" id="GO:0016989">
    <property type="term" value="F:sigma factor antagonist activity"/>
    <property type="evidence" value="ECO:0007669"/>
    <property type="project" value="TreeGrafter"/>
</dbReference>
<dbReference type="EMBL" id="FSRA01000002">
    <property type="protein sequence ID" value="SIO52654.1"/>
    <property type="molecule type" value="Genomic_DNA"/>
</dbReference>
<dbReference type="PANTHER" id="PTHR30273">
    <property type="entry name" value="PERIPLASMIC SIGNAL SENSOR AND SIGMA FACTOR ACTIVATOR FECR-RELATED"/>
    <property type="match status" value="1"/>
</dbReference>
<dbReference type="STRING" id="536979.SAMN04488055_5271"/>
<evidence type="ECO:0000256" key="1">
    <source>
        <dbReference type="SAM" id="Phobius"/>
    </source>
</evidence>
<reference evidence="2 3" key="1">
    <citation type="submission" date="2016-11" db="EMBL/GenBank/DDBJ databases">
        <authorList>
            <person name="Jaros S."/>
            <person name="Januszkiewicz K."/>
            <person name="Wedrychowicz H."/>
        </authorList>
    </citation>
    <scope>NUCLEOTIDE SEQUENCE [LARGE SCALE GENOMIC DNA]</scope>
    <source>
        <strain evidence="2 3">DSM 24787</strain>
    </source>
</reference>
<dbReference type="InterPro" id="IPR011990">
    <property type="entry name" value="TPR-like_helical_dom_sf"/>
</dbReference>